<protein>
    <submittedName>
        <fullName evidence="3">RelA/SpoT domain protein</fullName>
    </submittedName>
</protein>
<dbReference type="Pfam" id="PF04607">
    <property type="entry name" value="RelA_SpoT"/>
    <property type="match status" value="1"/>
</dbReference>
<dbReference type="AlphaFoldDB" id="E9SDA5"/>
<evidence type="ECO:0000256" key="1">
    <source>
        <dbReference type="ARBA" id="ARBA00004976"/>
    </source>
</evidence>
<accession>E9SDA5</accession>
<dbReference type="PANTHER" id="PTHR47837:SF2">
    <property type="entry name" value="GTP PYROPHOSPHOKINASE YWAC"/>
    <property type="match status" value="1"/>
</dbReference>
<dbReference type="GO" id="GO:0015970">
    <property type="term" value="P:guanosine tetraphosphate biosynthetic process"/>
    <property type="evidence" value="ECO:0007669"/>
    <property type="project" value="UniProtKB-UniPathway"/>
</dbReference>
<comment type="caution">
    <text evidence="3">The sequence shown here is derived from an EMBL/GenBank/DDBJ whole genome shotgun (WGS) entry which is preliminary data.</text>
</comment>
<gene>
    <name evidence="3" type="ORF">CUS_5058</name>
</gene>
<dbReference type="InterPro" id="IPR007685">
    <property type="entry name" value="RelA_SpoT"/>
</dbReference>
<dbReference type="RefSeq" id="WP_002850297.1">
    <property type="nucleotide sequence ID" value="NZ_ADKM02000089.1"/>
</dbReference>
<dbReference type="PANTHER" id="PTHR47837">
    <property type="entry name" value="GTP PYROPHOSPHOKINASE YJBM"/>
    <property type="match status" value="1"/>
</dbReference>
<dbReference type="CDD" id="cd05399">
    <property type="entry name" value="NT_Rel-Spo_like"/>
    <property type="match status" value="1"/>
</dbReference>
<dbReference type="Proteomes" id="UP000004259">
    <property type="component" value="Unassembled WGS sequence"/>
</dbReference>
<dbReference type="Gene3D" id="1.10.287.860">
    <property type="entry name" value="Nucleotidyltransferase"/>
    <property type="match status" value="1"/>
</dbReference>
<dbReference type="InterPro" id="IPR052366">
    <property type="entry name" value="GTP_Pyrophosphokinase"/>
</dbReference>
<evidence type="ECO:0000313" key="4">
    <source>
        <dbReference type="Proteomes" id="UP000004259"/>
    </source>
</evidence>
<dbReference type="OrthoDB" id="9789634at2"/>
<dbReference type="STRING" id="246199.CUS_5058"/>
<dbReference type="Gene3D" id="3.30.460.10">
    <property type="entry name" value="Beta Polymerase, domain 2"/>
    <property type="match status" value="1"/>
</dbReference>
<feature type="domain" description="RelA/SpoT" evidence="2">
    <location>
        <begin position="87"/>
        <end position="210"/>
    </location>
</feature>
<dbReference type="InterPro" id="IPR043519">
    <property type="entry name" value="NT_sf"/>
</dbReference>
<name>E9SDA5_RUMAL</name>
<organism evidence="3 4">
    <name type="scientific">Ruminococcus albus 8</name>
    <dbReference type="NCBI Taxonomy" id="246199"/>
    <lineage>
        <taxon>Bacteria</taxon>
        <taxon>Bacillati</taxon>
        <taxon>Bacillota</taxon>
        <taxon>Clostridia</taxon>
        <taxon>Eubacteriales</taxon>
        <taxon>Oscillospiraceae</taxon>
        <taxon>Ruminococcus</taxon>
    </lineage>
</organism>
<reference evidence="3 4" key="1">
    <citation type="submission" date="2011-02" db="EMBL/GenBank/DDBJ databases">
        <authorList>
            <person name="Nelson K.E."/>
            <person name="Sutton G."/>
            <person name="Torralba M."/>
            <person name="Durkin S."/>
            <person name="Harkins D."/>
            <person name="Montgomery R."/>
            <person name="Ziemer C."/>
            <person name="Klaassens E."/>
            <person name="Ocuiv P."/>
            <person name="Morrison M."/>
        </authorList>
    </citation>
    <scope>NUCLEOTIDE SEQUENCE [LARGE SCALE GENOMIC DNA]</scope>
    <source>
        <strain evidence="3 4">8</strain>
    </source>
</reference>
<evidence type="ECO:0000259" key="2">
    <source>
        <dbReference type="SMART" id="SM00954"/>
    </source>
</evidence>
<proteinExistence type="predicted"/>
<dbReference type="SUPFAM" id="SSF81301">
    <property type="entry name" value="Nucleotidyltransferase"/>
    <property type="match status" value="1"/>
</dbReference>
<comment type="pathway">
    <text evidence="1">Purine metabolism; ppGpp biosynthesis; ppGpp from GTP: step 1/2.</text>
</comment>
<sequence length="264" mass="30586">MSDKEQNFGELFNDVINNSDLELPALSYDEVQLVYSQTKQIIGTMVEYKELMMMYTCAIKEVKTKFDVLNTEFNVRYRRNPIEFISTRLKRTSSIAEKLQRKSLAMTPKNIEDNLSDVAGVRVICAYIDDIYAIADALIKQDDITLIARKDYIANPKPNGYRSLHLIVSVPVFFAEEKRDMRVEVQIRTIAMDFWASLEHQLKYKQAVDNEQEIVDRLRACAEVISSTDREMLSIRSEIEQAADIPSEDDILFEKIKNFDVPIY</sequence>
<keyword evidence="4" id="KW-1185">Reference proteome</keyword>
<dbReference type="eggNOG" id="COG2357">
    <property type="taxonomic scope" value="Bacteria"/>
</dbReference>
<evidence type="ECO:0000313" key="3">
    <source>
        <dbReference type="EMBL" id="EGC02715.1"/>
    </source>
</evidence>
<dbReference type="UniPathway" id="UPA00908">
    <property type="reaction ID" value="UER00884"/>
</dbReference>
<dbReference type="EMBL" id="ADKM02000089">
    <property type="protein sequence ID" value="EGC02715.1"/>
    <property type="molecule type" value="Genomic_DNA"/>
</dbReference>
<dbReference type="SMART" id="SM00954">
    <property type="entry name" value="RelA_SpoT"/>
    <property type="match status" value="1"/>
</dbReference>